<dbReference type="Pfam" id="PF00543">
    <property type="entry name" value="P-II"/>
    <property type="match status" value="1"/>
</dbReference>
<proteinExistence type="predicted"/>
<dbReference type="InterPro" id="IPR011322">
    <property type="entry name" value="N-reg_PII-like_a/b"/>
</dbReference>
<dbReference type="Proteomes" id="UP000183471">
    <property type="component" value="Unassembled WGS sequence"/>
</dbReference>
<dbReference type="Gene3D" id="3.30.70.120">
    <property type="match status" value="1"/>
</dbReference>
<dbReference type="SUPFAM" id="SSF54913">
    <property type="entry name" value="GlnB-like"/>
    <property type="match status" value="1"/>
</dbReference>
<dbReference type="EMBL" id="FNKY01000001">
    <property type="protein sequence ID" value="SDQ27017.1"/>
    <property type="molecule type" value="Genomic_DNA"/>
</dbReference>
<dbReference type="RefSeq" id="WP_074630321.1">
    <property type="nucleotide sequence ID" value="NZ_FNKY01000001.1"/>
</dbReference>
<organism evidence="1 2">
    <name type="scientific">Nitrosospira multiformis</name>
    <dbReference type="NCBI Taxonomy" id="1231"/>
    <lineage>
        <taxon>Bacteria</taxon>
        <taxon>Pseudomonadati</taxon>
        <taxon>Pseudomonadota</taxon>
        <taxon>Betaproteobacteria</taxon>
        <taxon>Nitrosomonadales</taxon>
        <taxon>Nitrosomonadaceae</taxon>
        <taxon>Nitrosospira</taxon>
    </lineage>
</organism>
<protein>
    <submittedName>
        <fullName evidence="1">Nitrogen regulatory protein P-II family</fullName>
    </submittedName>
</protein>
<evidence type="ECO:0000313" key="1">
    <source>
        <dbReference type="EMBL" id="SDQ27017.1"/>
    </source>
</evidence>
<reference evidence="1 2" key="1">
    <citation type="submission" date="2016-10" db="EMBL/GenBank/DDBJ databases">
        <authorList>
            <person name="Varghese N."/>
            <person name="Submissions S."/>
        </authorList>
    </citation>
    <scope>NUCLEOTIDE SEQUENCE [LARGE SCALE GENOMIC DNA]</scope>
    <source>
        <strain evidence="1 2">Nl1</strain>
    </source>
</reference>
<accession>A0ABY0T5N3</accession>
<dbReference type="InterPro" id="IPR002187">
    <property type="entry name" value="N-reg_PII"/>
</dbReference>
<name>A0ABY0T5N3_9PROT</name>
<comment type="caution">
    <text evidence="1">The sequence shown here is derived from an EMBL/GenBank/DDBJ whole genome shotgun (WGS) entry which is preliminary data.</text>
</comment>
<dbReference type="InterPro" id="IPR015867">
    <property type="entry name" value="N-reg_PII/ATP_PRibTrfase_C"/>
</dbReference>
<evidence type="ECO:0000313" key="2">
    <source>
        <dbReference type="Proteomes" id="UP000183471"/>
    </source>
</evidence>
<gene>
    <name evidence="1" type="ORF">SAMN05216402_0113</name>
</gene>
<keyword evidence="2" id="KW-1185">Reference proteome</keyword>
<sequence>MIMRPETLISMNRIEIVVDEESLSDLLELCREAGVRGYTVIKQAGGLGSRGERRPDDYALEEKNAVVILACEEKQAERIIMSLRPKLKEFGGMCLISDCQWVIGPAASY</sequence>